<gene>
    <name evidence="2" type="ORF">FJV41_33065</name>
</gene>
<keyword evidence="1" id="KW-1133">Transmembrane helix</keyword>
<dbReference type="RefSeq" id="WP_141646583.1">
    <property type="nucleotide sequence ID" value="NZ_VIFM01000176.1"/>
</dbReference>
<feature type="transmembrane region" description="Helical" evidence="1">
    <location>
        <begin position="21"/>
        <end position="42"/>
    </location>
</feature>
<evidence type="ECO:0000313" key="2">
    <source>
        <dbReference type="EMBL" id="TQF11654.1"/>
    </source>
</evidence>
<name>A0A540WTB1_9BACT</name>
<feature type="transmembrane region" description="Helical" evidence="1">
    <location>
        <begin position="121"/>
        <end position="139"/>
    </location>
</feature>
<comment type="caution">
    <text evidence="2">The sequence shown here is derived from an EMBL/GenBank/DDBJ whole genome shotgun (WGS) entry which is preliminary data.</text>
</comment>
<protein>
    <submittedName>
        <fullName evidence="2">Uncharacterized protein</fullName>
    </submittedName>
</protein>
<feature type="transmembrane region" description="Helical" evidence="1">
    <location>
        <begin position="344"/>
        <end position="363"/>
    </location>
</feature>
<evidence type="ECO:0000313" key="3">
    <source>
        <dbReference type="Proteomes" id="UP000315369"/>
    </source>
</evidence>
<accession>A0A540WTB1</accession>
<dbReference type="AlphaFoldDB" id="A0A540WTB1"/>
<dbReference type="EMBL" id="VIFM01000176">
    <property type="protein sequence ID" value="TQF11654.1"/>
    <property type="molecule type" value="Genomic_DNA"/>
</dbReference>
<organism evidence="2 3">
    <name type="scientific">Myxococcus llanfairpwllgwyngyllgogerychwyrndrobwllllantysiliogogogochensis</name>
    <dbReference type="NCBI Taxonomy" id="2590453"/>
    <lineage>
        <taxon>Bacteria</taxon>
        <taxon>Pseudomonadati</taxon>
        <taxon>Myxococcota</taxon>
        <taxon>Myxococcia</taxon>
        <taxon>Myxococcales</taxon>
        <taxon>Cystobacterineae</taxon>
        <taxon>Myxococcaceae</taxon>
        <taxon>Myxococcus</taxon>
    </lineage>
</organism>
<dbReference type="OrthoDB" id="5512260at2"/>
<feature type="transmembrane region" description="Helical" evidence="1">
    <location>
        <begin position="401"/>
        <end position="421"/>
    </location>
</feature>
<feature type="transmembrane region" description="Helical" evidence="1">
    <location>
        <begin position="246"/>
        <end position="264"/>
    </location>
</feature>
<dbReference type="Proteomes" id="UP000315369">
    <property type="component" value="Unassembled WGS sequence"/>
</dbReference>
<feature type="transmembrane region" description="Helical" evidence="1">
    <location>
        <begin position="310"/>
        <end position="332"/>
    </location>
</feature>
<reference evidence="2 3" key="1">
    <citation type="submission" date="2019-06" db="EMBL/GenBank/DDBJ databases">
        <authorList>
            <person name="Livingstone P."/>
            <person name="Whitworth D."/>
        </authorList>
    </citation>
    <scope>NUCLEOTIDE SEQUENCE [LARGE SCALE GENOMIC DNA]</scope>
    <source>
        <strain evidence="2 3">AM401</strain>
    </source>
</reference>
<evidence type="ECO:0000256" key="1">
    <source>
        <dbReference type="SAM" id="Phobius"/>
    </source>
</evidence>
<keyword evidence="1" id="KW-0472">Membrane</keyword>
<keyword evidence="3" id="KW-1185">Reference proteome</keyword>
<feature type="transmembrane region" description="Helical" evidence="1">
    <location>
        <begin position="369"/>
        <end position="389"/>
    </location>
</feature>
<sequence>MAESSSRARTAGAWRSWPRSLILALGLGILVSLPSLRVGLLLDDLVHRLALSGQVASLGDWGPLTLYEFVGGPRTDPARLRESGLLPWWASDSLSVRFFRPLPSALLTADAWLFDDAPFPAHLHSLAWFLALVTLVGWLHRRLLPPSLAALATVLYAVAAAHLFPVAWLAARHPLVSALLGLLALAAHLRYREEDWKPGRVLAPLALVAALFSGEAALGAVGLIGAYEVFGRREGWRQCARRLTPYALLVTAYLFFYASQGYGARGSGGYLDPIGAPGAFLATLLQRVCILVGELVVATPSDAASGTPELHSGFAAWGALATVGALLMLRALQSRLSEQERGTLRWLLPGGLAATIPGAAGIIGGRVLMVPLLAGSALVAVLILRGWAAAREATLPRRHQLLLRSAVVVLVLGHCVLGPLFRVGLGVALGRIAEAQWRIAREAPPCAGTMVMVAAADPSISLYVPAAMLLQGRAPRLYRLLSAAPHDHVLERTSPEAFDLVVSGTPRHPGFWELVNRDTPPPIGTKLRLGDLNVTVLESNEGGFTRVHFDFGKALESTELCFVTWSGDGLRALTLPPPGEHLALPYSRGPAGL</sequence>
<keyword evidence="1" id="KW-0812">Transmembrane</keyword>
<feature type="transmembrane region" description="Helical" evidence="1">
    <location>
        <begin position="201"/>
        <end position="226"/>
    </location>
</feature>
<proteinExistence type="predicted"/>
<feature type="transmembrane region" description="Helical" evidence="1">
    <location>
        <begin position="146"/>
        <end position="164"/>
    </location>
</feature>